<organism evidence="2 3">
    <name type="scientific">Acidihalobacter prosperus</name>
    <dbReference type="NCBI Taxonomy" id="160660"/>
    <lineage>
        <taxon>Bacteria</taxon>
        <taxon>Pseudomonadati</taxon>
        <taxon>Pseudomonadota</taxon>
        <taxon>Gammaproteobacteria</taxon>
        <taxon>Chromatiales</taxon>
        <taxon>Ectothiorhodospiraceae</taxon>
        <taxon>Acidihalobacter</taxon>
    </lineage>
</organism>
<name>A0A1A6C4P7_9GAMM</name>
<accession>A0A1A6C4P7</accession>
<dbReference type="EMBL" id="JQSG02000003">
    <property type="protein sequence ID" value="OBS09533.1"/>
    <property type="molecule type" value="Genomic_DNA"/>
</dbReference>
<reference evidence="2 3" key="1">
    <citation type="journal article" date="2014" name="Genome Announc.">
        <title>Draft Genome Sequence of the Iron-Oxidizing, Acidophilic, and Halotolerant 'Thiobacillus prosperus' Type Strain DSM 5130.</title>
        <authorList>
            <person name="Ossandon F.J."/>
            <person name="Cardenas J.P."/>
            <person name="Corbett M."/>
            <person name="Quatrini R."/>
            <person name="Holmes D.S."/>
            <person name="Watkin E."/>
        </authorList>
    </citation>
    <scope>NUCLEOTIDE SEQUENCE [LARGE SCALE GENOMIC DNA]</scope>
    <source>
        <strain evidence="2 3">DSM 5130</strain>
    </source>
</reference>
<feature type="coiled-coil region" evidence="1">
    <location>
        <begin position="196"/>
        <end position="264"/>
    </location>
</feature>
<keyword evidence="3" id="KW-1185">Reference proteome</keyword>
<dbReference type="OrthoDB" id="5778977at2"/>
<dbReference type="RefSeq" id="WP_065089538.1">
    <property type="nucleotide sequence ID" value="NZ_JQSG02000003.1"/>
</dbReference>
<dbReference type="AlphaFoldDB" id="A0A1A6C4P7"/>
<evidence type="ECO:0000313" key="3">
    <source>
        <dbReference type="Proteomes" id="UP000029273"/>
    </source>
</evidence>
<gene>
    <name evidence="2" type="ORF">Thpro_021861</name>
</gene>
<dbReference type="Proteomes" id="UP000029273">
    <property type="component" value="Unassembled WGS sequence"/>
</dbReference>
<sequence>MSATSQRGTPAITLEVLRKLVQDLPPAEIARLPVEKLPDHIPEDLVEEAPYYSRNAIEGLIMEANAYHLSLRVRLQEAIGDDAITALDRSRHAGTTANIRVFRNKLLELISLRQDIARGERRADFVLLGANIKRMNDLLIDVRAELIETIRARELLRERMPRDERLQPPVRQACDRLDHAINGINQLLGQFFTLRLQLTRLEMSRKRALVESLQEKRETIRLELQQLSKELQATGGLLQRTLQRRKTQEQQSELQTRIIQLAAELKSADVPISETDLTNWLDTIVDASLHPQAREFVRELLSQARTALYYLLNQYCMMQEHSARQIASNPFLQVDPQGAIRYVLKSEEFILLYFARKREQATAWLSNAALIRMEDLDELEKDLVQALRRSARLIG</sequence>
<comment type="caution">
    <text evidence="2">The sequence shown here is derived from an EMBL/GenBank/DDBJ whole genome shotgun (WGS) entry which is preliminary data.</text>
</comment>
<protein>
    <submittedName>
        <fullName evidence="2">Uncharacterized protein</fullName>
    </submittedName>
</protein>
<evidence type="ECO:0000256" key="1">
    <source>
        <dbReference type="SAM" id="Coils"/>
    </source>
</evidence>
<proteinExistence type="predicted"/>
<keyword evidence="1" id="KW-0175">Coiled coil</keyword>
<evidence type="ECO:0000313" key="2">
    <source>
        <dbReference type="EMBL" id="OBS09533.1"/>
    </source>
</evidence>
<dbReference type="STRING" id="160660.BJI67_15410"/>